<organism evidence="2 3">
    <name type="scientific">Citrifermentans bemidjiense (strain ATCC BAA-1014 / DSM 16622 / JCM 12645 / Bem)</name>
    <name type="common">Geobacter bemidjiensis</name>
    <dbReference type="NCBI Taxonomy" id="404380"/>
    <lineage>
        <taxon>Bacteria</taxon>
        <taxon>Pseudomonadati</taxon>
        <taxon>Thermodesulfobacteriota</taxon>
        <taxon>Desulfuromonadia</taxon>
        <taxon>Geobacterales</taxon>
        <taxon>Geobacteraceae</taxon>
        <taxon>Citrifermentans</taxon>
    </lineage>
</organism>
<proteinExistence type="predicted"/>
<dbReference type="AlphaFoldDB" id="B5EGG5"/>
<name>B5EGG5_CITBB</name>
<dbReference type="Pfam" id="PF01966">
    <property type="entry name" value="HD"/>
    <property type="match status" value="1"/>
</dbReference>
<evidence type="ECO:0000259" key="1">
    <source>
        <dbReference type="Pfam" id="PF01966"/>
    </source>
</evidence>
<reference evidence="2 3" key="2">
    <citation type="journal article" date="2010" name="BMC Genomics">
        <title>The genome of Geobacter bemidjiensis, exemplar for the subsurface clade of Geobacter species that predominate in Fe(III)-reducing subsurface environments.</title>
        <authorList>
            <person name="Aklujkar M."/>
            <person name="Young N.D."/>
            <person name="Holmes D."/>
            <person name="Chavan M."/>
            <person name="Risso C."/>
            <person name="Kiss H.E."/>
            <person name="Han C.S."/>
            <person name="Land M.L."/>
            <person name="Lovley D.R."/>
        </authorList>
    </citation>
    <scope>NUCLEOTIDE SEQUENCE [LARGE SCALE GENOMIC DNA]</scope>
    <source>
        <strain evidence="3">ATCC BAA-1014 / DSM 16622 / JCM 12645 / Bem</strain>
    </source>
</reference>
<dbReference type="InterPro" id="IPR003607">
    <property type="entry name" value="HD/PDEase_dom"/>
</dbReference>
<keyword evidence="3" id="KW-1185">Reference proteome</keyword>
<dbReference type="InterPro" id="IPR006674">
    <property type="entry name" value="HD_domain"/>
</dbReference>
<dbReference type="HOGENOM" id="CLU_087303_0_0_7"/>
<dbReference type="CDD" id="cd00077">
    <property type="entry name" value="HDc"/>
    <property type="match status" value="1"/>
</dbReference>
<evidence type="ECO:0000313" key="3">
    <source>
        <dbReference type="Proteomes" id="UP000008825"/>
    </source>
</evidence>
<keyword evidence="2" id="KW-0378">Hydrolase</keyword>
<sequence length="268" mass="30392">MMSDAEVPGLEPLRAWFASYCDSFRSADPEQQRNFDLKEKHTRNVCLAARRIAQGESPRFCTLAEVAAVCHDLGRFPQFRDYHTFKDSDSVNHAHLSAQVVKQRALLDFLPREEREAVEIAVRLHNAFEVPAGLPPETEKLLRLLRDADKLDIWRVFIEYFETPEEERPSAAGLGFPDLPGCSPEVMDAVRKGKMVHLSSLRSLNDFKLLQLSWIYDINFVSTLRLIRERGVLEQFAAILPADEAVADVLAQVRGYLERRLKEGAGAA</sequence>
<dbReference type="SUPFAM" id="SSF109604">
    <property type="entry name" value="HD-domain/PDEase-like"/>
    <property type="match status" value="1"/>
</dbReference>
<reference evidence="2 3" key="1">
    <citation type="submission" date="2008-07" db="EMBL/GenBank/DDBJ databases">
        <title>Complete sequence of Geobacter bemidjiensis BEM.</title>
        <authorList>
            <consortium name="US DOE Joint Genome Institute"/>
            <person name="Lucas S."/>
            <person name="Copeland A."/>
            <person name="Lapidus A."/>
            <person name="Glavina del Rio T."/>
            <person name="Dalin E."/>
            <person name="Tice H."/>
            <person name="Bruce D."/>
            <person name="Goodwin L."/>
            <person name="Pitluck S."/>
            <person name="Kiss H."/>
            <person name="Brettin T."/>
            <person name="Detter J.C."/>
            <person name="Han C."/>
            <person name="Kuske C.R."/>
            <person name="Schmutz J."/>
            <person name="Larimer F."/>
            <person name="Land M."/>
            <person name="Hauser L."/>
            <person name="Kyrpides N."/>
            <person name="Lykidis A."/>
            <person name="Lovley D."/>
            <person name="Richardson P."/>
        </authorList>
    </citation>
    <scope>NUCLEOTIDE SEQUENCE [LARGE SCALE GENOMIC DNA]</scope>
    <source>
        <strain evidence="3">ATCC BAA-1014 / DSM 16622 / JCM 12645 / Bem</strain>
    </source>
</reference>
<dbReference type="RefSeq" id="WP_012529444.1">
    <property type="nucleotide sequence ID" value="NC_011146.1"/>
</dbReference>
<dbReference type="STRING" id="404380.Gbem_1009"/>
<dbReference type="Gene3D" id="1.10.3210.10">
    <property type="entry name" value="Hypothetical protein af1432"/>
    <property type="match status" value="1"/>
</dbReference>
<dbReference type="EMBL" id="CP001124">
    <property type="protein sequence ID" value="ACH38030.2"/>
    <property type="molecule type" value="Genomic_DNA"/>
</dbReference>
<dbReference type="Proteomes" id="UP000008825">
    <property type="component" value="Chromosome"/>
</dbReference>
<dbReference type="eggNOG" id="COG1418">
    <property type="taxonomic scope" value="Bacteria"/>
</dbReference>
<protein>
    <submittedName>
        <fullName evidence="2">Metal-dependent phosphohydrolase, HDc domain-containing</fullName>
    </submittedName>
</protein>
<dbReference type="GO" id="GO:0016787">
    <property type="term" value="F:hydrolase activity"/>
    <property type="evidence" value="ECO:0007669"/>
    <property type="project" value="UniProtKB-KW"/>
</dbReference>
<feature type="domain" description="HD" evidence="1">
    <location>
        <begin position="40"/>
        <end position="152"/>
    </location>
</feature>
<dbReference type="KEGG" id="gbm:Gbem_1009"/>
<gene>
    <name evidence="2" type="ordered locus">Gbem_1009</name>
</gene>
<evidence type="ECO:0000313" key="2">
    <source>
        <dbReference type="EMBL" id="ACH38030.2"/>
    </source>
</evidence>
<accession>B5EGG5</accession>